<reference evidence="1 2" key="1">
    <citation type="submission" date="2020-08" db="EMBL/GenBank/DDBJ databases">
        <title>Genomic Encyclopedia of Type Strains, Phase IV (KMG-IV): sequencing the most valuable type-strain genomes for metagenomic binning, comparative biology and taxonomic classification.</title>
        <authorList>
            <person name="Goeker M."/>
        </authorList>
    </citation>
    <scope>NUCLEOTIDE SEQUENCE [LARGE SCALE GENOMIC DNA]</scope>
    <source>
        <strain evidence="1 2">DSM 29007</strain>
    </source>
</reference>
<name>A0A841GUG2_9BACT</name>
<gene>
    <name evidence="1" type="ORF">HNQ61_000619</name>
</gene>
<protein>
    <submittedName>
        <fullName evidence="1">Uncharacterized protein</fullName>
    </submittedName>
</protein>
<dbReference type="Proteomes" id="UP000582837">
    <property type="component" value="Unassembled WGS sequence"/>
</dbReference>
<accession>A0A841GUG2</accession>
<organism evidence="1 2">
    <name type="scientific">Longimicrobium terrae</name>
    <dbReference type="NCBI Taxonomy" id="1639882"/>
    <lineage>
        <taxon>Bacteria</taxon>
        <taxon>Pseudomonadati</taxon>
        <taxon>Gemmatimonadota</taxon>
        <taxon>Longimicrobiia</taxon>
        <taxon>Longimicrobiales</taxon>
        <taxon>Longimicrobiaceae</taxon>
        <taxon>Longimicrobium</taxon>
    </lineage>
</organism>
<keyword evidence="2" id="KW-1185">Reference proteome</keyword>
<evidence type="ECO:0000313" key="2">
    <source>
        <dbReference type="Proteomes" id="UP000582837"/>
    </source>
</evidence>
<sequence length="103" mass="11608">MARQLQTVLCADVRATLQSMLPSMIRVYTIDDGRWGSYDSETGIIYVSRSKHWLSTGLDEAELADTLVHEIVHKLMGHYNGQPHSDAHAQDFRDKMASCGFPQ</sequence>
<proteinExistence type="predicted"/>
<dbReference type="RefSeq" id="WP_170031667.1">
    <property type="nucleotide sequence ID" value="NZ_JABDTL010000001.1"/>
</dbReference>
<evidence type="ECO:0000313" key="1">
    <source>
        <dbReference type="EMBL" id="MBB6069008.1"/>
    </source>
</evidence>
<dbReference type="EMBL" id="JACHIA010000001">
    <property type="protein sequence ID" value="MBB6069008.1"/>
    <property type="molecule type" value="Genomic_DNA"/>
</dbReference>
<dbReference type="AlphaFoldDB" id="A0A841GUG2"/>
<comment type="caution">
    <text evidence="1">The sequence shown here is derived from an EMBL/GenBank/DDBJ whole genome shotgun (WGS) entry which is preliminary data.</text>
</comment>